<protein>
    <submittedName>
        <fullName evidence="2">Uncharacterized protein</fullName>
    </submittedName>
</protein>
<proteinExistence type="predicted"/>
<reference evidence="2" key="2">
    <citation type="submission" date="2020-04" db="EMBL/GenBank/DDBJ databases">
        <authorList>
            <person name="Santos R.A.C."/>
            <person name="Steenwyk J.L."/>
            <person name="Rivero-Menendez O."/>
            <person name="Mead M.E."/>
            <person name="Silva L.P."/>
            <person name="Bastos R.W."/>
            <person name="Alastruey-Izquierdo A."/>
            <person name="Goldman G.H."/>
            <person name="Rokas A."/>
        </authorList>
    </citation>
    <scope>NUCLEOTIDE SEQUENCE</scope>
    <source>
        <strain evidence="2">CNM-CM8927</strain>
    </source>
</reference>
<comment type="caution">
    <text evidence="2">The sequence shown here is derived from an EMBL/GenBank/DDBJ whole genome shotgun (WGS) entry which is preliminary data.</text>
</comment>
<gene>
    <name evidence="2" type="ORF">CNMCM8927_009173</name>
</gene>
<feature type="region of interest" description="Disordered" evidence="1">
    <location>
        <begin position="44"/>
        <end position="64"/>
    </location>
</feature>
<organism evidence="2 3">
    <name type="scientific">Aspergillus lentulus</name>
    <dbReference type="NCBI Taxonomy" id="293939"/>
    <lineage>
        <taxon>Eukaryota</taxon>
        <taxon>Fungi</taxon>
        <taxon>Dikarya</taxon>
        <taxon>Ascomycota</taxon>
        <taxon>Pezizomycotina</taxon>
        <taxon>Eurotiomycetes</taxon>
        <taxon>Eurotiomycetidae</taxon>
        <taxon>Eurotiales</taxon>
        <taxon>Aspergillaceae</taxon>
        <taxon>Aspergillus</taxon>
        <taxon>Aspergillus subgen. Fumigati</taxon>
    </lineage>
</organism>
<evidence type="ECO:0000256" key="1">
    <source>
        <dbReference type="SAM" id="MobiDB-lite"/>
    </source>
</evidence>
<accession>A0AAN5YML9</accession>
<sequence length="79" mass="8794">MSFRPMFQQRAVAPIAATLLAGGVALYPRRTAYAEEPLDNKKPIYDDFPADIPEPTRAPIEHPQPVYSTGKLIVAKEKQ</sequence>
<dbReference type="EMBL" id="JAAAPU010000089">
    <property type="protein sequence ID" value="KAF4203022.1"/>
    <property type="molecule type" value="Genomic_DNA"/>
</dbReference>
<reference evidence="2" key="1">
    <citation type="journal article" date="2020" name="bioRxiv">
        <title>Genomic and phenotypic heterogeneity of clinical isolates of the human pathogens Aspergillus fumigatus, Aspergillus lentulus and Aspergillus fumigatiaffinis.</title>
        <authorList>
            <person name="dos Santos R.A.C."/>
            <person name="Steenwyk J.L."/>
            <person name="Rivero-Menendez O."/>
            <person name="Mead M.E."/>
            <person name="Silva L.P."/>
            <person name="Bastos R.W."/>
            <person name="Alastruey-Izquierdo A."/>
            <person name="Goldman G.H."/>
            <person name="Rokas A."/>
        </authorList>
    </citation>
    <scope>NUCLEOTIDE SEQUENCE</scope>
    <source>
        <strain evidence="2">CNM-CM8927</strain>
    </source>
</reference>
<evidence type="ECO:0000313" key="3">
    <source>
        <dbReference type="Proteomes" id="UP000649114"/>
    </source>
</evidence>
<evidence type="ECO:0000313" key="2">
    <source>
        <dbReference type="EMBL" id="KAF4203022.1"/>
    </source>
</evidence>
<name>A0AAN5YML9_ASPLE</name>
<dbReference type="Proteomes" id="UP000649114">
    <property type="component" value="Unassembled WGS sequence"/>
</dbReference>
<dbReference type="AlphaFoldDB" id="A0AAN5YML9"/>